<dbReference type="PROSITE" id="PS50112">
    <property type="entry name" value="PAS"/>
    <property type="match status" value="1"/>
</dbReference>
<keyword evidence="3" id="KW-0805">Transcription regulation</keyword>
<feature type="domain" description="Sigma-54 factor interaction" evidence="6">
    <location>
        <begin position="149"/>
        <end position="379"/>
    </location>
</feature>
<dbReference type="InterPro" id="IPR025662">
    <property type="entry name" value="Sigma_54_int_dom_ATP-bd_1"/>
</dbReference>
<sequence length="471" mass="53357">MNNYQEHSLDILSTILDSAYEGIVVVNESAEIIHFNDAYSRFTGIKKAEALGQHVTKIIENTRLHNVLESGIPERGSLQIINGQEMIVHRIPIRKDGRVIAVIGMLIFEGVSELYKILEKHQQTDRKSIIHSNNLVIPEEKRKITLEKIIGKSDKIAQTKQLARKAAKTLATVLITGESGTGKELFAQSIHHLSPYCDGPFISVNCAAIPDHLLESELFGYEDGAFTGARKGGKPGKFELAHEGTLFLDEIGDMPLSMQSKILRVLQEKEGIRVGGVKPYRTNTRIITATNKAIEQMVQQGTFREDLYYRLNIIRLHIPPLRERKEDIPLLLSYYIEEICQKYNISTKQLTNKALVQLLSYEWPGNIRELVNIVERMISLVEKKEISASDVSLLFNQTSITLQPSYPMVEKLEIDKQTSTIFLELKAEKKLEEREIITNALKETNGNKAKAARKLGIHRSTLYDKLKQFNL</sequence>
<evidence type="ECO:0000256" key="2">
    <source>
        <dbReference type="ARBA" id="ARBA00022840"/>
    </source>
</evidence>
<dbReference type="Gene3D" id="1.10.8.60">
    <property type="match status" value="1"/>
</dbReference>
<dbReference type="PROSITE" id="PS00688">
    <property type="entry name" value="SIGMA54_INTERACT_3"/>
    <property type="match status" value="1"/>
</dbReference>
<dbReference type="PROSITE" id="PS00676">
    <property type="entry name" value="SIGMA54_INTERACT_2"/>
    <property type="match status" value="1"/>
</dbReference>
<dbReference type="RefSeq" id="WP_071318284.1">
    <property type="nucleotide sequence ID" value="NZ_CP063356.2"/>
</dbReference>
<dbReference type="InterPro" id="IPR009057">
    <property type="entry name" value="Homeodomain-like_sf"/>
</dbReference>
<dbReference type="Pfam" id="PF00158">
    <property type="entry name" value="Sigma54_activat"/>
    <property type="match status" value="1"/>
</dbReference>
<keyword evidence="1" id="KW-0547">Nucleotide-binding</keyword>
<dbReference type="SMART" id="SM00091">
    <property type="entry name" value="PAS"/>
    <property type="match status" value="1"/>
</dbReference>
<keyword evidence="4" id="KW-0238">DNA-binding</keyword>
<dbReference type="CDD" id="cd00130">
    <property type="entry name" value="PAS"/>
    <property type="match status" value="1"/>
</dbReference>
<name>A0A1S2LB51_9BACI</name>
<feature type="domain" description="PAS" evidence="7">
    <location>
        <begin position="8"/>
        <end position="60"/>
    </location>
</feature>
<dbReference type="Gene3D" id="1.10.10.60">
    <property type="entry name" value="Homeodomain-like"/>
    <property type="match status" value="1"/>
</dbReference>
<dbReference type="FunFam" id="3.40.50.300:FF:000006">
    <property type="entry name" value="DNA-binding transcriptional regulator NtrC"/>
    <property type="match status" value="1"/>
</dbReference>
<dbReference type="PANTHER" id="PTHR32071">
    <property type="entry name" value="TRANSCRIPTIONAL REGULATORY PROTEIN"/>
    <property type="match status" value="1"/>
</dbReference>
<evidence type="ECO:0000259" key="6">
    <source>
        <dbReference type="PROSITE" id="PS50045"/>
    </source>
</evidence>
<dbReference type="EMBL" id="CP063356">
    <property type="protein sequence ID" value="QOY38381.1"/>
    <property type="molecule type" value="Genomic_DNA"/>
</dbReference>
<evidence type="ECO:0000313" key="9">
    <source>
        <dbReference type="EMBL" id="QOY38381.1"/>
    </source>
</evidence>
<dbReference type="Gene3D" id="3.40.50.300">
    <property type="entry name" value="P-loop containing nucleotide triphosphate hydrolases"/>
    <property type="match status" value="1"/>
</dbReference>
<dbReference type="EMBL" id="LQXD01000152">
    <property type="protein sequence ID" value="OIJ09544.1"/>
    <property type="molecule type" value="Genomic_DNA"/>
</dbReference>
<dbReference type="Pfam" id="PF13426">
    <property type="entry name" value="PAS_9"/>
    <property type="match status" value="1"/>
</dbReference>
<dbReference type="GO" id="GO:0005524">
    <property type="term" value="F:ATP binding"/>
    <property type="evidence" value="ECO:0007669"/>
    <property type="project" value="UniProtKB-KW"/>
</dbReference>
<protein>
    <submittedName>
        <fullName evidence="9">Sigma 54-interacting transcriptional regulator</fullName>
    </submittedName>
</protein>
<reference evidence="8 10" key="1">
    <citation type="submission" date="2016-10" db="EMBL/GenBank/DDBJ databases">
        <title>Draft genome sequences of four alkaliphilic bacteria belonging to the Anaerobacillus genus.</title>
        <authorList>
            <person name="Bassil N.M."/>
            <person name="Lloyd J.R."/>
        </authorList>
    </citation>
    <scope>NUCLEOTIDE SEQUENCE [LARGE SCALE GENOMIC DNA]</scope>
    <source>
        <strain evidence="8 10">NB2006</strain>
    </source>
</reference>
<dbReference type="InterPro" id="IPR027417">
    <property type="entry name" value="P-loop_NTPase"/>
</dbReference>
<dbReference type="SUPFAM" id="SSF46689">
    <property type="entry name" value="Homeodomain-like"/>
    <property type="match status" value="1"/>
</dbReference>
<evidence type="ECO:0000256" key="3">
    <source>
        <dbReference type="ARBA" id="ARBA00023015"/>
    </source>
</evidence>
<dbReference type="InterPro" id="IPR000014">
    <property type="entry name" value="PAS"/>
</dbReference>
<reference evidence="9 10" key="2">
    <citation type="journal article" date="2017" name="Genome Announc.">
        <title>Draft Genome Sequences of Four Alkaliphilic Bacteria Belonging to the Anaerobacillus Genus.</title>
        <authorList>
            <person name="Bassil N.M."/>
            <person name="Lloyd J.R."/>
        </authorList>
    </citation>
    <scope>NUCLEOTIDE SEQUENCE [LARGE SCALE GENOMIC DNA]</scope>
    <source>
        <strain evidence="9 10">NB2006</strain>
    </source>
</reference>
<keyword evidence="10" id="KW-1185">Reference proteome</keyword>
<evidence type="ECO:0000256" key="1">
    <source>
        <dbReference type="ARBA" id="ARBA00022741"/>
    </source>
</evidence>
<dbReference type="Pfam" id="PF02954">
    <property type="entry name" value="HTH_8"/>
    <property type="match status" value="1"/>
</dbReference>
<dbReference type="CDD" id="cd00009">
    <property type="entry name" value="AAA"/>
    <property type="match status" value="1"/>
</dbReference>
<dbReference type="SUPFAM" id="SSF52540">
    <property type="entry name" value="P-loop containing nucleoside triphosphate hydrolases"/>
    <property type="match status" value="1"/>
</dbReference>
<dbReference type="GO" id="GO:0006355">
    <property type="term" value="P:regulation of DNA-templated transcription"/>
    <property type="evidence" value="ECO:0007669"/>
    <property type="project" value="InterPro"/>
</dbReference>
<dbReference type="Gene3D" id="3.30.450.20">
    <property type="entry name" value="PAS domain"/>
    <property type="match status" value="1"/>
</dbReference>
<dbReference type="SUPFAM" id="SSF55785">
    <property type="entry name" value="PYP-like sensor domain (PAS domain)"/>
    <property type="match status" value="1"/>
</dbReference>
<dbReference type="InterPro" id="IPR002078">
    <property type="entry name" value="Sigma_54_int"/>
</dbReference>
<dbReference type="PANTHER" id="PTHR32071:SF57">
    <property type="entry name" value="C4-DICARBOXYLATE TRANSPORT TRANSCRIPTIONAL REGULATORY PROTEIN DCTD"/>
    <property type="match status" value="1"/>
</dbReference>
<reference evidence="9 10" key="3">
    <citation type="journal article" date="2019" name="Int. J. Syst. Evol. Microbiol.">
        <title>Anaerobacillus isosaccharinicus sp. nov., an alkaliphilic bacterium which degrades isosaccharinic acid.</title>
        <authorList>
            <person name="Bassil N.M."/>
            <person name="Lloyd J.R."/>
        </authorList>
    </citation>
    <scope>NUCLEOTIDE SEQUENCE [LARGE SCALE GENOMIC DNA]</scope>
    <source>
        <strain evidence="9 10">NB2006</strain>
    </source>
</reference>
<dbReference type="InterPro" id="IPR058031">
    <property type="entry name" value="AAA_lid_NorR"/>
</dbReference>
<evidence type="ECO:0000256" key="5">
    <source>
        <dbReference type="ARBA" id="ARBA00023163"/>
    </source>
</evidence>
<dbReference type="KEGG" id="aia:AWH56_013105"/>
<dbReference type="NCBIfam" id="TIGR00229">
    <property type="entry name" value="sensory_box"/>
    <property type="match status" value="1"/>
</dbReference>
<dbReference type="InterPro" id="IPR025943">
    <property type="entry name" value="Sigma_54_int_dom_ATP-bd_2"/>
</dbReference>
<dbReference type="PRINTS" id="PR01590">
    <property type="entry name" value="HTHFIS"/>
</dbReference>
<dbReference type="AlphaFoldDB" id="A0A1S2LB51"/>
<dbReference type="PROSITE" id="PS00675">
    <property type="entry name" value="SIGMA54_INTERACT_1"/>
    <property type="match status" value="1"/>
</dbReference>
<evidence type="ECO:0000313" key="8">
    <source>
        <dbReference type="EMBL" id="OIJ09544.1"/>
    </source>
</evidence>
<dbReference type="InterPro" id="IPR002197">
    <property type="entry name" value="HTH_Fis"/>
</dbReference>
<reference evidence="9" key="4">
    <citation type="submission" date="2020-10" db="EMBL/GenBank/DDBJ databases">
        <authorList>
            <person name="Bassil N.M."/>
            <person name="Lloyd J.R."/>
        </authorList>
    </citation>
    <scope>NUCLEOTIDE SEQUENCE</scope>
    <source>
        <strain evidence="9">NB2006</strain>
    </source>
</reference>
<dbReference type="InterPro" id="IPR003593">
    <property type="entry name" value="AAA+_ATPase"/>
</dbReference>
<organism evidence="8 10">
    <name type="scientific">Anaerobacillus isosaccharinicus</name>
    <dbReference type="NCBI Taxonomy" id="1532552"/>
    <lineage>
        <taxon>Bacteria</taxon>
        <taxon>Bacillati</taxon>
        <taxon>Bacillota</taxon>
        <taxon>Bacilli</taxon>
        <taxon>Bacillales</taxon>
        <taxon>Bacillaceae</taxon>
        <taxon>Anaerobacillus</taxon>
    </lineage>
</organism>
<gene>
    <name evidence="9" type="ORF">AWH56_013105</name>
    <name evidence="8" type="ORF">AWH56_17610</name>
</gene>
<keyword evidence="2" id="KW-0067">ATP-binding</keyword>
<keyword evidence="5" id="KW-0804">Transcription</keyword>
<evidence type="ECO:0000259" key="7">
    <source>
        <dbReference type="PROSITE" id="PS50112"/>
    </source>
</evidence>
<accession>A0A1S2LB51</accession>
<evidence type="ECO:0000313" key="10">
    <source>
        <dbReference type="Proteomes" id="UP000180175"/>
    </source>
</evidence>
<dbReference type="InterPro" id="IPR035965">
    <property type="entry name" value="PAS-like_dom_sf"/>
</dbReference>
<evidence type="ECO:0000256" key="4">
    <source>
        <dbReference type="ARBA" id="ARBA00023125"/>
    </source>
</evidence>
<dbReference type="SMART" id="SM00382">
    <property type="entry name" value="AAA"/>
    <property type="match status" value="1"/>
</dbReference>
<proteinExistence type="predicted"/>
<dbReference type="Proteomes" id="UP000180175">
    <property type="component" value="Chromosome"/>
</dbReference>
<dbReference type="InterPro" id="IPR025944">
    <property type="entry name" value="Sigma_54_int_dom_CS"/>
</dbReference>
<dbReference type="GO" id="GO:0043565">
    <property type="term" value="F:sequence-specific DNA binding"/>
    <property type="evidence" value="ECO:0007669"/>
    <property type="project" value="InterPro"/>
</dbReference>
<dbReference type="Pfam" id="PF25601">
    <property type="entry name" value="AAA_lid_14"/>
    <property type="match status" value="1"/>
</dbReference>
<dbReference type="OrthoDB" id="9771372at2"/>
<dbReference type="PROSITE" id="PS50045">
    <property type="entry name" value="SIGMA54_INTERACT_4"/>
    <property type="match status" value="1"/>
</dbReference>